<comment type="caution">
    <text evidence="1">The sequence shown here is derived from an EMBL/GenBank/DDBJ whole genome shotgun (WGS) entry which is preliminary data.</text>
</comment>
<keyword evidence="2" id="KW-1185">Reference proteome</keyword>
<dbReference type="EMBL" id="QNUK01000096">
    <property type="protein sequence ID" value="KAF5902135.1"/>
    <property type="molecule type" value="Genomic_DNA"/>
</dbReference>
<dbReference type="Proteomes" id="UP000727407">
    <property type="component" value="Unassembled WGS sequence"/>
</dbReference>
<protein>
    <submittedName>
        <fullName evidence="1">Malate dehydrogenase, cytoplasmic</fullName>
    </submittedName>
</protein>
<dbReference type="AlphaFoldDB" id="A0A8J4USM1"/>
<organism evidence="1 2">
    <name type="scientific">Clarias magur</name>
    <name type="common">Asian catfish</name>
    <name type="synonym">Macropteronotus magur</name>
    <dbReference type="NCBI Taxonomy" id="1594786"/>
    <lineage>
        <taxon>Eukaryota</taxon>
        <taxon>Metazoa</taxon>
        <taxon>Chordata</taxon>
        <taxon>Craniata</taxon>
        <taxon>Vertebrata</taxon>
        <taxon>Euteleostomi</taxon>
        <taxon>Actinopterygii</taxon>
        <taxon>Neopterygii</taxon>
        <taxon>Teleostei</taxon>
        <taxon>Ostariophysi</taxon>
        <taxon>Siluriformes</taxon>
        <taxon>Clariidae</taxon>
        <taxon>Clarias</taxon>
    </lineage>
</organism>
<evidence type="ECO:0000313" key="1">
    <source>
        <dbReference type="EMBL" id="KAF5902135.1"/>
    </source>
</evidence>
<accession>A0A8J4USM1</accession>
<reference evidence="1" key="1">
    <citation type="submission" date="2020-07" db="EMBL/GenBank/DDBJ databases">
        <title>Clarias magur genome sequencing, assembly and annotation.</title>
        <authorList>
            <person name="Kushwaha B."/>
            <person name="Kumar R."/>
            <person name="Das P."/>
            <person name="Joshi C.G."/>
            <person name="Kumar D."/>
            <person name="Nagpure N.S."/>
            <person name="Pandey M."/>
            <person name="Agarwal S."/>
            <person name="Srivastava S."/>
            <person name="Singh M."/>
            <person name="Sahoo L."/>
            <person name="Jayasankar P."/>
            <person name="Meher P.K."/>
            <person name="Koringa P.G."/>
            <person name="Iquebal M.A."/>
            <person name="Das S.P."/>
            <person name="Bit A."/>
            <person name="Patnaik S."/>
            <person name="Patel N."/>
            <person name="Shah T.M."/>
            <person name="Hinsu A."/>
            <person name="Jena J.K."/>
        </authorList>
    </citation>
    <scope>NUCLEOTIDE SEQUENCE</scope>
    <source>
        <strain evidence="1">CIFAMagur01</strain>
        <tissue evidence="1">Testis</tissue>
    </source>
</reference>
<proteinExistence type="predicted"/>
<name>A0A8J4USM1_CLAMG</name>
<sequence length="90" mass="9679">MNEVRDKLSLQLLLPTAAEAVSDVAILTLACVRTPCMAAAEVATCYTLIFICEGHVIERMQQQDRTLPKLQNPGLQLCVASSASALSVFS</sequence>
<gene>
    <name evidence="1" type="primary">mdh1</name>
    <name evidence="1" type="ORF">DAT39_008144</name>
</gene>
<evidence type="ECO:0000313" key="2">
    <source>
        <dbReference type="Proteomes" id="UP000727407"/>
    </source>
</evidence>